<accession>A0A8S5SYH3</accession>
<dbReference type="EMBL" id="BK032704">
    <property type="protein sequence ID" value="DAF55944.1"/>
    <property type="molecule type" value="Genomic_DNA"/>
</dbReference>
<dbReference type="InterPro" id="IPR058154">
    <property type="entry name" value="Bxb1_TTP-like"/>
</dbReference>
<organism evidence="1">
    <name type="scientific">Siphoviridae sp. ctJj91</name>
    <dbReference type="NCBI Taxonomy" id="2827838"/>
    <lineage>
        <taxon>Viruses</taxon>
        <taxon>Duplodnaviria</taxon>
        <taxon>Heunggongvirae</taxon>
        <taxon>Uroviricota</taxon>
        <taxon>Caudoviricetes</taxon>
    </lineage>
</organism>
<reference evidence="1" key="1">
    <citation type="journal article" date="2021" name="Proc. Natl. Acad. Sci. U.S.A.">
        <title>A Catalog of Tens of Thousands of Viruses from Human Metagenomes Reveals Hidden Associations with Chronic Diseases.</title>
        <authorList>
            <person name="Tisza M.J."/>
            <person name="Buck C.B."/>
        </authorList>
    </citation>
    <scope>NUCLEOTIDE SEQUENCE</scope>
    <source>
        <strain evidence="1">CtJj91</strain>
    </source>
</reference>
<name>A0A8S5SYH3_9CAUD</name>
<evidence type="ECO:0000313" key="1">
    <source>
        <dbReference type="EMBL" id="DAF55944.1"/>
    </source>
</evidence>
<sequence length="186" mass="19919">MEENVSAQNVTASKPKVGGSVFYAPIGTELPADAKSELNEVFESVGYISDDGVKTGGENGSTVKAWGGDIVLITGGGDQFSMTFIETLRDSVLKLVHGKDNVKGTLETGITVEVGDKDIENYSFVIDMVQKGGVLKRLVFPKACITEVGEVTYNDDDAVGYEVTLTAQKDENNKYHKELFAKKGAA</sequence>
<protein>
    <submittedName>
        <fullName evidence="1">Tail protein</fullName>
    </submittedName>
</protein>
<proteinExistence type="predicted"/>
<dbReference type="Pfam" id="PF25681">
    <property type="entry name" value="Phage_TTP_17"/>
    <property type="match status" value="1"/>
</dbReference>